<dbReference type="RefSeq" id="WP_119760836.1">
    <property type="nucleotide sequence ID" value="NZ_QYUJ01000008.1"/>
</dbReference>
<proteinExistence type="predicted"/>
<dbReference type="InterPro" id="IPR023346">
    <property type="entry name" value="Lysozyme-like_dom_sf"/>
</dbReference>
<dbReference type="Gene3D" id="1.10.530.10">
    <property type="match status" value="1"/>
</dbReference>
<evidence type="ECO:0000313" key="1">
    <source>
        <dbReference type="EMBL" id="RJF74905.1"/>
    </source>
</evidence>
<dbReference type="AlphaFoldDB" id="A0A418VFK1"/>
<dbReference type="InterPro" id="IPR052354">
    <property type="entry name" value="Cell_Wall_Dynamics_Protein"/>
</dbReference>
<protein>
    <recommendedName>
        <fullName evidence="3">Glycoside hydrolase family 19 protein</fullName>
    </recommendedName>
</protein>
<name>A0A418VFK1_9DEIO</name>
<dbReference type="Proteomes" id="UP000286287">
    <property type="component" value="Unassembled WGS sequence"/>
</dbReference>
<organism evidence="1 2">
    <name type="scientific">Deinococcus cavernae</name>
    <dbReference type="NCBI Taxonomy" id="2320857"/>
    <lineage>
        <taxon>Bacteria</taxon>
        <taxon>Thermotogati</taxon>
        <taxon>Deinococcota</taxon>
        <taxon>Deinococci</taxon>
        <taxon>Deinococcales</taxon>
        <taxon>Deinococcaceae</taxon>
        <taxon>Deinococcus</taxon>
    </lineage>
</organism>
<sequence>MITPELIRALSPRHPNPQAAATALQQAAVKFGITDPRSVAAWLANLMTESNLVPVRENMYYTDADRARGIFRALKGRSNSEFLRNPQGMANIVYAGKLGNGNVASGDGWRYRGGGFIQTTGRSGYRNTGKLIGLDLEGHPELLEQYGPAALAAAAYWTRLSSAHQLACRGDIRGTRRAVNGPKMLHCDLMLSHYARVLPRVQDAYEPRVLLVPLGGGEPAPWDGEPARYSGHLLDDALVATLRLAYPQPGGPFNYSPGLRVFVRQSGDLVLERAVNIPS</sequence>
<accession>A0A418VFK1</accession>
<dbReference type="EMBL" id="QYUJ01000008">
    <property type="protein sequence ID" value="RJF74905.1"/>
    <property type="molecule type" value="Genomic_DNA"/>
</dbReference>
<evidence type="ECO:0008006" key="3">
    <source>
        <dbReference type="Google" id="ProtNLM"/>
    </source>
</evidence>
<comment type="caution">
    <text evidence="1">The sequence shown here is derived from an EMBL/GenBank/DDBJ whole genome shotgun (WGS) entry which is preliminary data.</text>
</comment>
<dbReference type="PANTHER" id="PTHR34408">
    <property type="entry name" value="FAMILY PROTEIN, PUTATIVE-RELATED"/>
    <property type="match status" value="1"/>
</dbReference>
<dbReference type="SUPFAM" id="SSF53955">
    <property type="entry name" value="Lysozyme-like"/>
    <property type="match status" value="1"/>
</dbReference>
<evidence type="ECO:0000313" key="2">
    <source>
        <dbReference type="Proteomes" id="UP000286287"/>
    </source>
</evidence>
<dbReference type="OrthoDB" id="9798982at2"/>
<dbReference type="PANTHER" id="PTHR34408:SF1">
    <property type="entry name" value="GLYCOSYL HYDROLASE FAMILY 19 DOMAIN-CONTAINING PROTEIN HI_1415"/>
    <property type="match status" value="1"/>
</dbReference>
<keyword evidence="2" id="KW-1185">Reference proteome</keyword>
<gene>
    <name evidence="1" type="ORF">D3875_02610</name>
</gene>
<reference evidence="1 2" key="1">
    <citation type="submission" date="2018-09" db="EMBL/GenBank/DDBJ databases">
        <authorList>
            <person name="Zhu H."/>
        </authorList>
    </citation>
    <scope>NUCLEOTIDE SEQUENCE [LARGE SCALE GENOMIC DNA]</scope>
    <source>
        <strain evidence="1 2">K2S05-167</strain>
    </source>
</reference>